<accession>A0ABN9VUJ4</accession>
<protein>
    <submittedName>
        <fullName evidence="2">Uncharacterized protein</fullName>
    </submittedName>
</protein>
<sequence length="536" mass="58814">MPGTVGESLGSPGAADQRAQDSGQDGAFDGDAPTLFGAVPFVRRAIAEWHSRIPTALLSEWAENMRESTAEIAVGQELLSQSGCSGTDAWVRWLQELLSHWSNTFGGAVTLVTQVVGAESAPAKRVFLREHACPQVLLQDVVEFKKNLVLNTMTGEYVTIPFGSVTGAGFSCASRSKMNRHRASNVGCVRGQVGSTGETFEAIKHLIVRSRAAVSFLECVVELAQEEVGPDGLSTSDADYIKESFEKEGFTAIVISHNPRMCGMPIDRWRLWVVIFNVPADLAMPHLHKFHDLLESMRNGPQWPVADFLIPESTLKAWTDEAPIAASSVAKRGKKDCEWGDVHSDAFPRLGLEWPPSDASLEGFRQRESEVTFAADKLHPLGDEEFSFLDANHTFERLFKWDPATKSTVNPWKQHVPTLTAQSRIVCRFRDSSSGDSALRHVHALEMMSFQGWDIPMWKGKNPFATRGELPITHELLRDMAGNMWNAGSFCPIAIAAFGALPYRALRAQAVARESSAPQAVPESCPASDSFESDSD</sequence>
<feature type="region of interest" description="Disordered" evidence="1">
    <location>
        <begin position="1"/>
        <end position="29"/>
    </location>
</feature>
<evidence type="ECO:0000313" key="2">
    <source>
        <dbReference type="EMBL" id="CAK0877215.1"/>
    </source>
</evidence>
<reference evidence="2" key="1">
    <citation type="submission" date="2023-10" db="EMBL/GenBank/DDBJ databases">
        <authorList>
            <person name="Chen Y."/>
            <person name="Shah S."/>
            <person name="Dougan E. K."/>
            <person name="Thang M."/>
            <person name="Chan C."/>
        </authorList>
    </citation>
    <scope>NUCLEOTIDE SEQUENCE [LARGE SCALE GENOMIC DNA]</scope>
</reference>
<evidence type="ECO:0000313" key="3">
    <source>
        <dbReference type="Proteomes" id="UP001189429"/>
    </source>
</evidence>
<dbReference type="InterPro" id="IPR029063">
    <property type="entry name" value="SAM-dependent_MTases_sf"/>
</dbReference>
<comment type="caution">
    <text evidence="2">The sequence shown here is derived from an EMBL/GenBank/DDBJ whole genome shotgun (WGS) entry which is preliminary data.</text>
</comment>
<name>A0ABN9VUJ4_9DINO</name>
<organism evidence="2 3">
    <name type="scientific">Prorocentrum cordatum</name>
    <dbReference type="NCBI Taxonomy" id="2364126"/>
    <lineage>
        <taxon>Eukaryota</taxon>
        <taxon>Sar</taxon>
        <taxon>Alveolata</taxon>
        <taxon>Dinophyceae</taxon>
        <taxon>Prorocentrales</taxon>
        <taxon>Prorocentraceae</taxon>
        <taxon>Prorocentrum</taxon>
    </lineage>
</organism>
<dbReference type="EMBL" id="CAUYUJ010017715">
    <property type="protein sequence ID" value="CAK0877215.1"/>
    <property type="molecule type" value="Genomic_DNA"/>
</dbReference>
<dbReference type="Gene3D" id="3.40.50.150">
    <property type="entry name" value="Vaccinia Virus protein VP39"/>
    <property type="match status" value="1"/>
</dbReference>
<evidence type="ECO:0000256" key="1">
    <source>
        <dbReference type="SAM" id="MobiDB-lite"/>
    </source>
</evidence>
<keyword evidence="3" id="KW-1185">Reference proteome</keyword>
<feature type="region of interest" description="Disordered" evidence="1">
    <location>
        <begin position="514"/>
        <end position="536"/>
    </location>
</feature>
<proteinExistence type="predicted"/>
<dbReference type="SUPFAM" id="SSF53335">
    <property type="entry name" value="S-adenosyl-L-methionine-dependent methyltransferases"/>
    <property type="match status" value="1"/>
</dbReference>
<gene>
    <name evidence="2" type="ORF">PCOR1329_LOCUS61335</name>
</gene>
<dbReference type="Proteomes" id="UP001189429">
    <property type="component" value="Unassembled WGS sequence"/>
</dbReference>